<sequence length="353" mass="40068">MIKIIATLTAIFLMPLNIFAEPAVLEWRPKRFSYEGHIFFNATNSAVQGERYLLNQQLSNVKLGSELQINDWNKTKGLLIYNTLPTPINPQFYFDQLYHEIKNPNSHWYLEGGRKWVAFGNYKSDLIYKPLTKALGQTNELTAVIGYDTDCYMNVSLFSPYSRISSSSLPYYNLNVGAHKKNYDIGGSYLYSLADSQLFQYNKGFGGFLERTIHSKVPGFAAYANLNYKKVGANLTYVTAVHSFQPSELSYNQKGAKPQAFSLQSSYELIIKKTPMKLIGFYEHSSEALALRIPKQRLGIGLAAYPKRYLTAQFQYFKDYEYSSKDEASGLDKAILGSSAKVNTFALQLILNF</sequence>
<comment type="caution">
    <text evidence="1">The sequence shown here is derived from an EMBL/GenBank/DDBJ whole genome shotgun (WGS) entry which is preliminary data.</text>
</comment>
<evidence type="ECO:0000313" key="1">
    <source>
        <dbReference type="EMBL" id="KTC75410.1"/>
    </source>
</evidence>
<dbReference type="AlphaFoldDB" id="A0A0W0RWE4"/>
<dbReference type="STRING" id="447.Lboz_0843"/>
<dbReference type="RefSeq" id="WP_058458537.1">
    <property type="nucleotide sequence ID" value="NZ_CAAAIY010000023.1"/>
</dbReference>
<dbReference type="NCBIfam" id="NF033652">
    <property type="entry name" value="LbtU_sider_porin"/>
    <property type="match status" value="1"/>
</dbReference>
<name>A0A0W0RWE4_LEGBO</name>
<organism evidence="1 2">
    <name type="scientific">Legionella bozemanae</name>
    <name type="common">Fluoribacter bozemanae</name>
    <dbReference type="NCBI Taxonomy" id="447"/>
    <lineage>
        <taxon>Bacteria</taxon>
        <taxon>Pseudomonadati</taxon>
        <taxon>Pseudomonadota</taxon>
        <taxon>Gammaproteobacteria</taxon>
        <taxon>Legionellales</taxon>
        <taxon>Legionellaceae</taxon>
        <taxon>Legionella</taxon>
    </lineage>
</organism>
<reference evidence="1 2" key="1">
    <citation type="submission" date="2015-11" db="EMBL/GenBank/DDBJ databases">
        <title>Genomic analysis of 38 Legionella species identifies large and diverse effector repertoires.</title>
        <authorList>
            <person name="Burstein D."/>
            <person name="Amaro F."/>
            <person name="Zusman T."/>
            <person name="Lifshitz Z."/>
            <person name="Cohen O."/>
            <person name="Gilbert J.A."/>
            <person name="Pupko T."/>
            <person name="Shuman H.A."/>
            <person name="Segal G."/>
        </authorList>
    </citation>
    <scope>NUCLEOTIDE SEQUENCE [LARGE SCALE GENOMIC DNA]</scope>
    <source>
        <strain evidence="1 2">WIGA</strain>
    </source>
</reference>
<gene>
    <name evidence="1" type="ORF">Lboz_0843</name>
</gene>
<dbReference type="Proteomes" id="UP000054695">
    <property type="component" value="Unassembled WGS sequence"/>
</dbReference>
<evidence type="ECO:0000313" key="2">
    <source>
        <dbReference type="Proteomes" id="UP000054695"/>
    </source>
</evidence>
<dbReference type="EMBL" id="LNXU01000010">
    <property type="protein sequence ID" value="KTC75410.1"/>
    <property type="molecule type" value="Genomic_DNA"/>
</dbReference>
<proteinExistence type="predicted"/>
<dbReference type="PATRIC" id="fig|447.4.peg.910"/>
<dbReference type="OrthoDB" id="5635034at2"/>
<protein>
    <submittedName>
        <fullName evidence="1">Coiled-coil protein</fullName>
    </submittedName>
</protein>
<accession>A0A0W0RWE4</accession>
<keyword evidence="2" id="KW-1185">Reference proteome</keyword>